<sequence>MHTNLSNGLYSIYLRKSREDMEAELHGEGDTLLRHERRLMELAKKMNLNIGQVYREIVSGESIDARPEVKKLIRDVEQGKWKGVLVVEVERLARGDTLDQGIIARAFTISGTKIITPLKIYDPANPSDMEYFEFGLFMSRREYATINRRIQDGRKISTIEGKWIYGDAPYGYERIKISNDKGYTLKPLEEEAAAVLLMYQWYANEHIGSYTISIRLDERGYRNRRGEKFSPSSIRDILKNPVYAGYVTWGKRPEVKQIEDGHVVKKRIQGGPEMILKRGLHDAIIPQELFDAAQAVRSTRAVRPNNFVSGSLQNPLAGIVCCACCGHTMRRQKDNKGTDRYRLVCNTVRCENISSRFDLVEDAVIDALQAWTDNYILKLEKHTKETDTFEEDLERLKNERTTLESQKGKLFDFLERGIYDEDTFIERNKNLAGRIEEVQQHIENLIARHQEQAAQMSTEEFIKQVQHVQDAYGSCSTNEEKNMLLKSIFKRIDYVKKEKGPGKETAFSLDFYPVVDFSRH</sequence>
<dbReference type="InterPro" id="IPR050639">
    <property type="entry name" value="SSR_resolvase"/>
</dbReference>
<comment type="caution">
    <text evidence="4">The sequence shown here is derived from an EMBL/GenBank/DDBJ whole genome shotgun (WGS) entry which is preliminary data.</text>
</comment>
<dbReference type="Gene3D" id="3.40.50.1390">
    <property type="entry name" value="Resolvase, N-terminal catalytic domain"/>
    <property type="match status" value="1"/>
</dbReference>
<dbReference type="EMBL" id="QXWK01000013">
    <property type="protein sequence ID" value="NBH61604.1"/>
    <property type="molecule type" value="Genomic_DNA"/>
</dbReference>
<dbReference type="RefSeq" id="WP_160201886.1">
    <property type="nucleotide sequence ID" value="NZ_QXWK01000013.1"/>
</dbReference>
<evidence type="ECO:0000313" key="5">
    <source>
        <dbReference type="Proteomes" id="UP000446866"/>
    </source>
</evidence>
<keyword evidence="5" id="KW-1185">Reference proteome</keyword>
<evidence type="ECO:0000259" key="3">
    <source>
        <dbReference type="PROSITE" id="PS51737"/>
    </source>
</evidence>
<dbReference type="PANTHER" id="PTHR30461">
    <property type="entry name" value="DNA-INVERTASE FROM LAMBDOID PROPHAGE"/>
    <property type="match status" value="1"/>
</dbReference>
<dbReference type="Pfam" id="PF00239">
    <property type="entry name" value="Resolvase"/>
    <property type="match status" value="1"/>
</dbReference>
<dbReference type="Proteomes" id="UP000446866">
    <property type="component" value="Unassembled WGS sequence"/>
</dbReference>
<reference evidence="4 5" key="1">
    <citation type="submission" date="2018-08" db="EMBL/GenBank/DDBJ databases">
        <title>Murine metabolic-syndrome-specific gut microbial biobank.</title>
        <authorList>
            <person name="Liu C."/>
        </authorList>
    </citation>
    <scope>NUCLEOTIDE SEQUENCE [LARGE SCALE GENOMIC DNA]</scope>
    <source>
        <strain evidence="4 5">28</strain>
    </source>
</reference>
<organism evidence="4 5">
    <name type="scientific">Anaerotruncus colihominis</name>
    <dbReference type="NCBI Taxonomy" id="169435"/>
    <lineage>
        <taxon>Bacteria</taxon>
        <taxon>Bacillati</taxon>
        <taxon>Bacillota</taxon>
        <taxon>Clostridia</taxon>
        <taxon>Eubacteriales</taxon>
        <taxon>Oscillospiraceae</taxon>
        <taxon>Anaerotruncus</taxon>
    </lineage>
</organism>
<dbReference type="SMART" id="SM00857">
    <property type="entry name" value="Resolvase"/>
    <property type="match status" value="1"/>
</dbReference>
<dbReference type="Gene3D" id="3.90.1750.20">
    <property type="entry name" value="Putative Large Serine Recombinase, Chain B, Domain 2"/>
    <property type="match status" value="1"/>
</dbReference>
<dbReference type="CDD" id="cd00338">
    <property type="entry name" value="Ser_Recombinase"/>
    <property type="match status" value="1"/>
</dbReference>
<dbReference type="AlphaFoldDB" id="A0A845QJH7"/>
<evidence type="ECO:0000259" key="2">
    <source>
        <dbReference type="PROSITE" id="PS51736"/>
    </source>
</evidence>
<dbReference type="Pfam" id="PF13408">
    <property type="entry name" value="Zn_ribbon_recom"/>
    <property type="match status" value="1"/>
</dbReference>
<feature type="domain" description="Recombinase" evidence="3">
    <location>
        <begin position="169"/>
        <end position="303"/>
    </location>
</feature>
<gene>
    <name evidence="4" type="ORF">D0435_08065</name>
</gene>
<dbReference type="SUPFAM" id="SSF53041">
    <property type="entry name" value="Resolvase-like"/>
    <property type="match status" value="1"/>
</dbReference>
<protein>
    <submittedName>
        <fullName evidence="4">Recombinase family protein</fullName>
    </submittedName>
</protein>
<proteinExistence type="predicted"/>
<evidence type="ECO:0000256" key="1">
    <source>
        <dbReference type="SAM" id="Coils"/>
    </source>
</evidence>
<keyword evidence="1" id="KW-0175">Coiled coil</keyword>
<dbReference type="InterPro" id="IPR006119">
    <property type="entry name" value="Resolv_N"/>
</dbReference>
<evidence type="ECO:0000313" key="4">
    <source>
        <dbReference type="EMBL" id="NBH61604.1"/>
    </source>
</evidence>
<dbReference type="GO" id="GO:0000150">
    <property type="term" value="F:DNA strand exchange activity"/>
    <property type="evidence" value="ECO:0007669"/>
    <property type="project" value="InterPro"/>
</dbReference>
<dbReference type="InterPro" id="IPR036162">
    <property type="entry name" value="Resolvase-like_N_sf"/>
</dbReference>
<dbReference type="PROSITE" id="PS51737">
    <property type="entry name" value="RECOMBINASE_DNA_BIND"/>
    <property type="match status" value="1"/>
</dbReference>
<dbReference type="InterPro" id="IPR025827">
    <property type="entry name" value="Zn_ribbon_recom_dom"/>
</dbReference>
<name>A0A845QJH7_9FIRM</name>
<dbReference type="InterPro" id="IPR011109">
    <property type="entry name" value="DNA_bind_recombinase_dom"/>
</dbReference>
<dbReference type="PROSITE" id="PS51736">
    <property type="entry name" value="RECOMBINASES_3"/>
    <property type="match status" value="1"/>
</dbReference>
<dbReference type="InterPro" id="IPR038109">
    <property type="entry name" value="DNA_bind_recomb_sf"/>
</dbReference>
<dbReference type="Pfam" id="PF07508">
    <property type="entry name" value="Recombinase"/>
    <property type="match status" value="1"/>
</dbReference>
<feature type="domain" description="Resolvase/invertase-type recombinase catalytic" evidence="2">
    <location>
        <begin position="9"/>
        <end position="161"/>
    </location>
</feature>
<feature type="coiled-coil region" evidence="1">
    <location>
        <begin position="379"/>
        <end position="455"/>
    </location>
</feature>
<dbReference type="PANTHER" id="PTHR30461:SF23">
    <property type="entry name" value="DNA RECOMBINASE-RELATED"/>
    <property type="match status" value="1"/>
</dbReference>
<dbReference type="GO" id="GO:0003677">
    <property type="term" value="F:DNA binding"/>
    <property type="evidence" value="ECO:0007669"/>
    <property type="project" value="InterPro"/>
</dbReference>
<accession>A0A845QJH7</accession>